<feature type="compositionally biased region" description="Basic and acidic residues" evidence="10">
    <location>
        <begin position="450"/>
        <end position="473"/>
    </location>
</feature>
<evidence type="ECO:0000259" key="12">
    <source>
        <dbReference type="PROSITE" id="PS50089"/>
    </source>
</evidence>
<dbReference type="InterPro" id="IPR039399">
    <property type="entry name" value="Deltex_C_sf"/>
</dbReference>
<accession>A0ABY7FMN8</accession>
<dbReference type="CDD" id="cd02907">
    <property type="entry name" value="Macro_Af1521_BAL-like"/>
    <property type="match status" value="1"/>
</dbReference>
<keyword evidence="11" id="KW-1133">Transmembrane helix</keyword>
<feature type="compositionally biased region" description="Low complexity" evidence="10">
    <location>
        <begin position="970"/>
        <end position="982"/>
    </location>
</feature>
<feature type="compositionally biased region" description="Polar residues" evidence="10">
    <location>
        <begin position="412"/>
        <end position="423"/>
    </location>
</feature>
<dbReference type="Pfam" id="PF00097">
    <property type="entry name" value="zf-C3HC4"/>
    <property type="match status" value="1"/>
</dbReference>
<keyword evidence="8" id="KW-0862">Zinc</keyword>
<feature type="compositionally biased region" description="Polar residues" evidence="10">
    <location>
        <begin position="1001"/>
        <end position="1012"/>
    </location>
</feature>
<dbReference type="PROSITE" id="PS00518">
    <property type="entry name" value="ZF_RING_1"/>
    <property type="match status" value="1"/>
</dbReference>
<feature type="compositionally biased region" description="Basic and acidic residues" evidence="10">
    <location>
        <begin position="923"/>
        <end position="948"/>
    </location>
</feature>
<feature type="transmembrane region" description="Helical" evidence="11">
    <location>
        <begin position="47"/>
        <end position="69"/>
    </location>
</feature>
<feature type="region of interest" description="Disordered" evidence="10">
    <location>
        <begin position="446"/>
        <end position="621"/>
    </location>
</feature>
<dbReference type="Gene3D" id="3.40.220.10">
    <property type="entry name" value="Leucine Aminopeptidase, subunit E, domain 1"/>
    <property type="match status" value="1"/>
</dbReference>
<dbReference type="Gene3D" id="3.30.390.130">
    <property type="match status" value="1"/>
</dbReference>
<dbReference type="SMART" id="SM00506">
    <property type="entry name" value="A1pp"/>
    <property type="match status" value="1"/>
</dbReference>
<dbReference type="Gene3D" id="3.30.40.10">
    <property type="entry name" value="Zinc/RING finger domain, C3HC4 (zinc finger)"/>
    <property type="match status" value="1"/>
</dbReference>
<feature type="compositionally biased region" description="Polar residues" evidence="10">
    <location>
        <begin position="1028"/>
        <end position="1037"/>
    </location>
</feature>
<feature type="region of interest" description="Disordered" evidence="10">
    <location>
        <begin position="834"/>
        <end position="1097"/>
    </location>
</feature>
<organism evidence="14 15">
    <name type="scientific">Mya arenaria</name>
    <name type="common">Soft-shell clam</name>
    <dbReference type="NCBI Taxonomy" id="6604"/>
    <lineage>
        <taxon>Eukaryota</taxon>
        <taxon>Metazoa</taxon>
        <taxon>Spiralia</taxon>
        <taxon>Lophotrochozoa</taxon>
        <taxon>Mollusca</taxon>
        <taxon>Bivalvia</taxon>
        <taxon>Autobranchia</taxon>
        <taxon>Heteroconchia</taxon>
        <taxon>Euheterodonta</taxon>
        <taxon>Imparidentia</taxon>
        <taxon>Neoheterodontei</taxon>
        <taxon>Myida</taxon>
        <taxon>Myoidea</taxon>
        <taxon>Myidae</taxon>
        <taxon>Mya</taxon>
    </lineage>
</organism>
<name>A0ABY7FMN8_MYAAR</name>
<evidence type="ECO:0000256" key="4">
    <source>
        <dbReference type="ARBA" id="ARBA00012483"/>
    </source>
</evidence>
<dbReference type="Pfam" id="PF18102">
    <property type="entry name" value="DTC"/>
    <property type="match status" value="1"/>
</dbReference>
<dbReference type="PROSITE" id="PS51154">
    <property type="entry name" value="MACRO"/>
    <property type="match status" value="1"/>
</dbReference>
<feature type="compositionally biased region" description="Basic and acidic residues" evidence="10">
    <location>
        <begin position="527"/>
        <end position="559"/>
    </location>
</feature>
<comment type="similarity">
    <text evidence="3">Belongs to the Deltex family.</text>
</comment>
<sequence length="1317" mass="146211">MLQGIQVSLFNQYCIMSIFLAISLTMYTCHMKRSKDIYGVYFTVQTFSFFFFSSSSFFFFSASFCLISLSRARRHSSKIVCRIDMVELNISESWLVAAELGRVPGNVCRVSSLVTGDCFPGAGECLPLGIVFGRPPGPGETGEFLENKPSSADFRNLLASPGRNVSPRSGFALRLADVGLSGLPCCLALYSIFQPFCSLYTMAGIRIRNVPKDEKEKTLKIHFSKPENGGGKIKKIYFPLFNNDAVILYEKKEVVDSIFTSLSARLDPDASVLVQATQSLHDEMMFGENIRLVEEADQTYTLHGNWFQLEWAWHYIDCFMQQQEIIQHEINQQPQRYAGTPREVDQSELSRGVTSPRNSPRSPLEVNSQLRKNIDQRSQNLDASLSLGARQKKRDIDMNQASGSHRSHDVHVSQSGHQESSSGVHHAFSDDDDDVASPALIDQLRKANARRTEDDRGNKHSRDLVGMYDRENYVDDDERGIPSLHGEGFVVPSDTLHGSLQMPEARRSDDQNDTFQQFSGQSLGQTAEHETADADYGRTANRDQGHAHETSVKDKHEDTGLLSSSQSSNLSTQSKSATPVRKESLSKYSKPSGNLSDTSVGGPSPRTTPPRVSHSALRSNIPDRYTEDQLLSSFDINGMKVTLYYGNIAQEETDAIVNPANENLEHYGGLAYILRQARGAEMDLECRNFIRHNGSLKTTEVTHTSGGGKIKSSHIIHAAGPMWLTPTYREKFTRQLTQTFLNCLNYAEERLWIRSVALPYISTGVYGAPLDVCVKCFLNAVLIFTAEGSTDHRLNDVRLVNNDAESTVTSIVLVQTQLDMGIPALSADAHELMMESKEKSETSRTAQLNLPRGRQDTGGALSQTMRGTTGVLQRLSSQEAERDSGSGLKSYTHRRTSSLSRMPQRKSDVSSDDSYSLYGSRATEGHSSRDKGYGSRATEGHSGRDKGYGSRATGGYSSGDKGYGSRATEGYSSGDKSSGSNSSHERSREKTRSYTQEDKTSLSSAKMSQTIGGRSKLKMDDFMDKSMSPRSTKSADTGSRAAPKIKQNLLPSGQRLKSTRPTTTTTSSFGQRTSDDYGAFSRPHSGLTGRHDTSDEDEFGLQSLPADLSKHTFRERFLQGEQKLEKCAICLDTVRDPKQLKCNHVFCHPCIDEHFRKSKPACPVCGSIFGRVKGDQPIAGRMTYKTDRDKFLPGYEGEDGMIIITYTFPDGRQEHGHPHPGRSYKGISRKAYLPNSVEGREVLRLLRKAFDARLVFTIGDSKMSGKSDVLTWNDIHHKTSINGGPTRFGYPDPTYLDRVRDELADKGIVSENRHYSV</sequence>
<evidence type="ECO:0000256" key="5">
    <source>
        <dbReference type="ARBA" id="ARBA00022679"/>
    </source>
</evidence>
<feature type="region of interest" description="Disordered" evidence="10">
    <location>
        <begin position="333"/>
        <end position="367"/>
    </location>
</feature>
<evidence type="ECO:0000256" key="11">
    <source>
        <dbReference type="SAM" id="Phobius"/>
    </source>
</evidence>
<evidence type="ECO:0000256" key="1">
    <source>
        <dbReference type="ARBA" id="ARBA00000900"/>
    </source>
</evidence>
<dbReference type="Pfam" id="PF23085">
    <property type="entry name" value="RRM_PARP14_3"/>
    <property type="match status" value="1"/>
</dbReference>
<dbReference type="InterPro" id="IPR012677">
    <property type="entry name" value="Nucleotide-bd_a/b_plait_sf"/>
</dbReference>
<evidence type="ECO:0000259" key="13">
    <source>
        <dbReference type="PROSITE" id="PS51154"/>
    </source>
</evidence>
<evidence type="ECO:0000313" key="15">
    <source>
        <dbReference type="Proteomes" id="UP001164746"/>
    </source>
</evidence>
<evidence type="ECO:0000256" key="2">
    <source>
        <dbReference type="ARBA" id="ARBA00004906"/>
    </source>
</evidence>
<keyword evidence="7 9" id="KW-0863">Zinc-finger</keyword>
<dbReference type="EC" id="2.3.2.27" evidence="4"/>
<feature type="compositionally biased region" description="Low complexity" evidence="10">
    <location>
        <begin position="1059"/>
        <end position="1072"/>
    </location>
</feature>
<dbReference type="CDD" id="cd09633">
    <property type="entry name" value="Deltex_C"/>
    <property type="match status" value="1"/>
</dbReference>
<dbReference type="Pfam" id="PF01661">
    <property type="entry name" value="Macro"/>
    <property type="match status" value="1"/>
</dbReference>
<gene>
    <name evidence="14" type="ORF">MAR_016103</name>
</gene>
<protein>
    <recommendedName>
        <fullName evidence="4">RING-type E3 ubiquitin transferase</fullName>
        <ecNumber evidence="4">2.3.2.27</ecNumber>
    </recommendedName>
</protein>
<comment type="catalytic activity">
    <reaction evidence="1">
        <text>S-ubiquitinyl-[E2 ubiquitin-conjugating enzyme]-L-cysteine + [acceptor protein]-L-lysine = [E2 ubiquitin-conjugating enzyme]-L-cysteine + N(6)-ubiquitinyl-[acceptor protein]-L-lysine.</text>
        <dbReference type="EC" id="2.3.2.27"/>
    </reaction>
</comment>
<dbReference type="InterPro" id="IPR002589">
    <property type="entry name" value="Macro_dom"/>
</dbReference>
<proteinExistence type="inferred from homology"/>
<feature type="region of interest" description="Disordered" evidence="10">
    <location>
        <begin position="399"/>
        <end position="434"/>
    </location>
</feature>
<dbReference type="PROSITE" id="PS50089">
    <property type="entry name" value="ZF_RING_2"/>
    <property type="match status" value="1"/>
</dbReference>
<dbReference type="SMART" id="SM00184">
    <property type="entry name" value="RING"/>
    <property type="match status" value="1"/>
</dbReference>
<dbReference type="SUPFAM" id="SSF52949">
    <property type="entry name" value="Macro domain-like"/>
    <property type="match status" value="1"/>
</dbReference>
<dbReference type="InterPro" id="IPR043472">
    <property type="entry name" value="Macro_dom-like"/>
</dbReference>
<evidence type="ECO:0000256" key="8">
    <source>
        <dbReference type="ARBA" id="ARBA00022833"/>
    </source>
</evidence>
<keyword evidence="5" id="KW-0808">Transferase</keyword>
<keyword evidence="15" id="KW-1185">Reference proteome</keyword>
<feature type="compositionally biased region" description="Polar residues" evidence="10">
    <location>
        <begin position="513"/>
        <end position="525"/>
    </location>
</feature>
<dbReference type="InterPro" id="IPR013083">
    <property type="entry name" value="Znf_RING/FYVE/PHD"/>
</dbReference>
<feature type="compositionally biased region" description="Polar residues" evidence="10">
    <location>
        <begin position="347"/>
        <end position="367"/>
    </location>
</feature>
<evidence type="ECO:0000256" key="6">
    <source>
        <dbReference type="ARBA" id="ARBA00022723"/>
    </source>
</evidence>
<keyword evidence="6" id="KW-0479">Metal-binding</keyword>
<feature type="domain" description="RING-type" evidence="12">
    <location>
        <begin position="1127"/>
        <end position="1165"/>
    </location>
</feature>
<feature type="compositionally biased region" description="Polar residues" evidence="10">
    <location>
        <begin position="860"/>
        <end position="878"/>
    </location>
</feature>
<dbReference type="EMBL" id="CP111023">
    <property type="protein sequence ID" value="WAR22129.1"/>
    <property type="molecule type" value="Genomic_DNA"/>
</dbReference>
<evidence type="ECO:0000313" key="14">
    <source>
        <dbReference type="EMBL" id="WAR22129.1"/>
    </source>
</evidence>
<dbReference type="SUPFAM" id="SSF57850">
    <property type="entry name" value="RING/U-box"/>
    <property type="match status" value="1"/>
</dbReference>
<dbReference type="InterPro" id="IPR039398">
    <property type="entry name" value="Deltex_fam"/>
</dbReference>
<dbReference type="InterPro" id="IPR001841">
    <property type="entry name" value="Znf_RING"/>
</dbReference>
<dbReference type="InterPro" id="IPR017907">
    <property type="entry name" value="Znf_RING_CS"/>
</dbReference>
<reference evidence="14" key="1">
    <citation type="submission" date="2022-11" db="EMBL/GenBank/DDBJ databases">
        <title>Centuries of genome instability and evolution in soft-shell clam transmissible cancer (bioRxiv).</title>
        <authorList>
            <person name="Hart S.F.M."/>
            <person name="Yonemitsu M.A."/>
            <person name="Giersch R.M."/>
            <person name="Beal B.F."/>
            <person name="Arriagada G."/>
            <person name="Davis B.W."/>
            <person name="Ostrander E.A."/>
            <person name="Goff S.P."/>
            <person name="Metzger M.J."/>
        </authorList>
    </citation>
    <scope>NUCLEOTIDE SEQUENCE</scope>
    <source>
        <strain evidence="14">MELC-2E11</strain>
        <tissue evidence="14">Siphon/mantle</tissue>
    </source>
</reference>
<keyword evidence="11" id="KW-0812">Transmembrane</keyword>
<dbReference type="InterPro" id="IPR018957">
    <property type="entry name" value="Znf_C3HC4_RING-type"/>
</dbReference>
<feature type="compositionally biased region" description="Basic and acidic residues" evidence="10">
    <location>
        <begin position="983"/>
        <end position="1000"/>
    </location>
</feature>
<feature type="compositionally biased region" description="Polar residues" evidence="10">
    <location>
        <begin position="586"/>
        <end position="601"/>
    </location>
</feature>
<feature type="transmembrane region" description="Helical" evidence="11">
    <location>
        <begin position="171"/>
        <end position="193"/>
    </location>
</feature>
<evidence type="ECO:0000256" key="10">
    <source>
        <dbReference type="SAM" id="MobiDB-lite"/>
    </source>
</evidence>
<evidence type="ECO:0000256" key="9">
    <source>
        <dbReference type="PROSITE-ProRule" id="PRU00175"/>
    </source>
</evidence>
<keyword evidence="11" id="KW-0472">Membrane</keyword>
<comment type="pathway">
    <text evidence="2">Protein modification; protein ubiquitination.</text>
</comment>
<dbReference type="Gene3D" id="3.30.70.330">
    <property type="match status" value="1"/>
</dbReference>
<feature type="compositionally biased region" description="Low complexity" evidence="10">
    <location>
        <begin position="561"/>
        <end position="576"/>
    </location>
</feature>
<dbReference type="Proteomes" id="UP001164746">
    <property type="component" value="Chromosome 12"/>
</dbReference>
<evidence type="ECO:0000256" key="7">
    <source>
        <dbReference type="ARBA" id="ARBA00022771"/>
    </source>
</evidence>
<feature type="domain" description="Macro" evidence="13">
    <location>
        <begin position="628"/>
        <end position="818"/>
    </location>
</feature>
<feature type="transmembrane region" description="Helical" evidence="11">
    <location>
        <begin position="7"/>
        <end position="27"/>
    </location>
</feature>
<dbReference type="InterPro" id="IPR039396">
    <property type="entry name" value="Deltex_C"/>
</dbReference>
<evidence type="ECO:0000256" key="3">
    <source>
        <dbReference type="ARBA" id="ARBA00009413"/>
    </source>
</evidence>
<dbReference type="PANTHER" id="PTHR12622">
    <property type="entry name" value="DELTEX-RELATED"/>
    <property type="match status" value="1"/>
</dbReference>